<dbReference type="EMBL" id="GG692425">
    <property type="protein sequence ID" value="EER40870.1"/>
    <property type="molecule type" value="Genomic_DNA"/>
</dbReference>
<dbReference type="HOGENOM" id="CLU_1895600_0_0_1"/>
<dbReference type="Proteomes" id="UP000002624">
    <property type="component" value="Unassembled WGS sequence"/>
</dbReference>
<reference evidence="2" key="1">
    <citation type="submission" date="2009-05" db="EMBL/GenBank/DDBJ databases">
        <title>The genome sequence of Ajellomyces capsulatus strain H143.</title>
        <authorList>
            <person name="Champion M."/>
            <person name="Cuomo C.A."/>
            <person name="Ma L.-J."/>
            <person name="Henn M.R."/>
            <person name="Sil A."/>
            <person name="Goldman B."/>
            <person name="Young S.K."/>
            <person name="Kodira C.D."/>
            <person name="Zeng Q."/>
            <person name="Koehrsen M."/>
            <person name="Alvarado L."/>
            <person name="Berlin A.M."/>
            <person name="Borenstein D."/>
            <person name="Chen Z."/>
            <person name="Engels R."/>
            <person name="Freedman E."/>
            <person name="Gellesch M."/>
            <person name="Goldberg J."/>
            <person name="Griggs A."/>
            <person name="Gujja S."/>
            <person name="Heiman D.I."/>
            <person name="Hepburn T.A."/>
            <person name="Howarth C."/>
            <person name="Jen D."/>
            <person name="Larson L."/>
            <person name="Lewis B."/>
            <person name="Mehta T."/>
            <person name="Park D."/>
            <person name="Pearson M."/>
            <person name="Roberts A."/>
            <person name="Saif S."/>
            <person name="Shea T.D."/>
            <person name="Shenoy N."/>
            <person name="Sisk P."/>
            <person name="Stolte C."/>
            <person name="Sykes S."/>
            <person name="Walk T."/>
            <person name="White J."/>
            <person name="Yandava C."/>
            <person name="Klein B."/>
            <person name="McEwen J.G."/>
            <person name="Puccia R."/>
            <person name="Goldman G.H."/>
            <person name="Felipe M.S."/>
            <person name="Nino-Vega G."/>
            <person name="San-Blas G."/>
            <person name="Taylor J.W."/>
            <person name="Mendoza L."/>
            <person name="Galagan J.E."/>
            <person name="Nusbaum C."/>
            <person name="Birren B.W."/>
        </authorList>
    </citation>
    <scope>NUCLEOTIDE SEQUENCE [LARGE SCALE GENOMIC DNA]</scope>
    <source>
        <strain evidence="2">H143</strain>
    </source>
</reference>
<dbReference type="eggNOG" id="ENOG502RC91">
    <property type="taxonomic scope" value="Eukaryota"/>
</dbReference>
<protein>
    <submittedName>
        <fullName evidence="1">Uncharacterized protein</fullName>
    </submittedName>
</protein>
<name>C6HGB9_AJECH</name>
<evidence type="ECO:0000313" key="2">
    <source>
        <dbReference type="Proteomes" id="UP000002624"/>
    </source>
</evidence>
<gene>
    <name evidence="1" type="ORF">HCDG_05459</name>
</gene>
<proteinExistence type="predicted"/>
<dbReference type="VEuPathDB" id="FungiDB:HCDG_05459"/>
<accession>C6HGB9</accession>
<sequence>MVGSQKPLVGRMVFLQSANITGSTFEVSVITGGDGCLVLTFSWQKGVVELHLVSNIMKTIIEHLVCCAEWLPTGHPVAPEQVRTFYGVGEWLPWGHSTPTFQGPPPLQMSPILQIREQSIPTVLFDNCPEFEKI</sequence>
<dbReference type="AlphaFoldDB" id="C6HGB9"/>
<evidence type="ECO:0000313" key="1">
    <source>
        <dbReference type="EMBL" id="EER40870.1"/>
    </source>
</evidence>
<dbReference type="STRING" id="544712.C6HGB9"/>
<organism evidence="1 2">
    <name type="scientific">Ajellomyces capsulatus (strain H143)</name>
    <name type="common">Darling's disease fungus</name>
    <name type="synonym">Histoplasma capsulatum</name>
    <dbReference type="NCBI Taxonomy" id="544712"/>
    <lineage>
        <taxon>Eukaryota</taxon>
        <taxon>Fungi</taxon>
        <taxon>Dikarya</taxon>
        <taxon>Ascomycota</taxon>
        <taxon>Pezizomycotina</taxon>
        <taxon>Eurotiomycetes</taxon>
        <taxon>Eurotiomycetidae</taxon>
        <taxon>Onygenales</taxon>
        <taxon>Ajellomycetaceae</taxon>
        <taxon>Histoplasma</taxon>
    </lineage>
</organism>